<dbReference type="GeneID" id="90545507"/>
<dbReference type="AlphaFoldDB" id="A0A1I2NT55"/>
<feature type="domain" description="FHA" evidence="1">
    <location>
        <begin position="27"/>
        <end position="78"/>
    </location>
</feature>
<dbReference type="Proteomes" id="UP000246114">
    <property type="component" value="Unassembled WGS sequence"/>
</dbReference>
<evidence type="ECO:0000313" key="4">
    <source>
        <dbReference type="Proteomes" id="UP000182135"/>
    </source>
</evidence>
<reference evidence="2 5" key="2">
    <citation type="submission" date="2018-03" db="EMBL/GenBank/DDBJ databases">
        <title>The uncultured portion of the human microbiome is neutrally assembled.</title>
        <authorList>
            <person name="Jeraldo P."/>
            <person name="Boardman L."/>
            <person name="White B.A."/>
            <person name="Nelson H."/>
            <person name="Goldenfeld N."/>
            <person name="Chia N."/>
        </authorList>
    </citation>
    <scope>NUCLEOTIDE SEQUENCE [LARGE SCALE GENOMIC DNA]</scope>
    <source>
        <strain evidence="2">CIM:MAG 903</strain>
    </source>
</reference>
<dbReference type="RefSeq" id="WP_051196330.1">
    <property type="nucleotide sequence ID" value="NZ_BAAACD010000043.1"/>
</dbReference>
<dbReference type="EMBL" id="QAMZ01000018">
    <property type="protein sequence ID" value="PWL54772.1"/>
    <property type="molecule type" value="Genomic_DNA"/>
</dbReference>
<evidence type="ECO:0000313" key="3">
    <source>
        <dbReference type="EMBL" id="SFG06918.1"/>
    </source>
</evidence>
<dbReference type="eggNOG" id="COG1716">
    <property type="taxonomic scope" value="Bacteria"/>
</dbReference>
<dbReference type="OrthoDB" id="9783862at2"/>
<dbReference type="SUPFAM" id="SSF49879">
    <property type="entry name" value="SMAD/FHA domain"/>
    <property type="match status" value="1"/>
</dbReference>
<dbReference type="InterPro" id="IPR008984">
    <property type="entry name" value="SMAD_FHA_dom_sf"/>
</dbReference>
<organism evidence="3 4">
    <name type="scientific">Clostridium cadaveris</name>
    <dbReference type="NCBI Taxonomy" id="1529"/>
    <lineage>
        <taxon>Bacteria</taxon>
        <taxon>Bacillati</taxon>
        <taxon>Bacillota</taxon>
        <taxon>Clostridia</taxon>
        <taxon>Eubacteriales</taxon>
        <taxon>Clostridiaceae</taxon>
        <taxon>Clostridium</taxon>
    </lineage>
</organism>
<keyword evidence="4" id="KW-1185">Reference proteome</keyword>
<protein>
    <submittedName>
        <fullName evidence="3">FHA domain-containing protein</fullName>
    </submittedName>
</protein>
<proteinExistence type="predicted"/>
<dbReference type="Pfam" id="PF00498">
    <property type="entry name" value="FHA"/>
    <property type="match status" value="1"/>
</dbReference>
<sequence length="104" mass="11752">MDLSGIQQLALKNLKDRSVVEIPSAGCIIGRDGNLNPSYFTDFKYVSRHHAKIYYFRGKYFIQDLNSTNGTKVNGLKIENYMGTPIKGGDRISLADIDFEVIYL</sequence>
<dbReference type="PROSITE" id="PS50006">
    <property type="entry name" value="FHA_DOMAIN"/>
    <property type="match status" value="1"/>
</dbReference>
<dbReference type="EMBL" id="FOOE01000024">
    <property type="protein sequence ID" value="SFG06918.1"/>
    <property type="molecule type" value="Genomic_DNA"/>
</dbReference>
<dbReference type="Gene3D" id="2.60.200.20">
    <property type="match status" value="1"/>
</dbReference>
<dbReference type="InterPro" id="IPR000253">
    <property type="entry name" value="FHA_dom"/>
</dbReference>
<evidence type="ECO:0000313" key="2">
    <source>
        <dbReference type="EMBL" id="PWL54772.1"/>
    </source>
</evidence>
<reference evidence="3 4" key="1">
    <citation type="submission" date="2016-10" db="EMBL/GenBank/DDBJ databases">
        <authorList>
            <person name="de Groot N.N."/>
        </authorList>
    </citation>
    <scope>NUCLEOTIDE SEQUENCE [LARGE SCALE GENOMIC DNA]</scope>
    <source>
        <strain evidence="3 4">NLAE-zl-G419</strain>
    </source>
</reference>
<dbReference type="SMART" id="SM00240">
    <property type="entry name" value="FHA"/>
    <property type="match status" value="1"/>
</dbReference>
<dbReference type="STRING" id="1529.SAMN04487885_1242"/>
<dbReference type="Proteomes" id="UP000182135">
    <property type="component" value="Unassembled WGS sequence"/>
</dbReference>
<dbReference type="CDD" id="cd00060">
    <property type="entry name" value="FHA"/>
    <property type="match status" value="1"/>
</dbReference>
<evidence type="ECO:0000313" key="5">
    <source>
        <dbReference type="Proteomes" id="UP000246114"/>
    </source>
</evidence>
<accession>A0A1I2NT55</accession>
<name>A0A1I2NT55_9CLOT</name>
<gene>
    <name evidence="2" type="ORF">DBY38_03045</name>
    <name evidence="3" type="ORF">SAMN04487885_1242</name>
</gene>
<evidence type="ECO:0000259" key="1">
    <source>
        <dbReference type="PROSITE" id="PS50006"/>
    </source>
</evidence>